<dbReference type="AlphaFoldDB" id="A0A0H2S2D7"/>
<organism evidence="2 3">
    <name type="scientific">Schizopora paradoxa</name>
    <dbReference type="NCBI Taxonomy" id="27342"/>
    <lineage>
        <taxon>Eukaryota</taxon>
        <taxon>Fungi</taxon>
        <taxon>Dikarya</taxon>
        <taxon>Basidiomycota</taxon>
        <taxon>Agaricomycotina</taxon>
        <taxon>Agaricomycetes</taxon>
        <taxon>Hymenochaetales</taxon>
        <taxon>Schizoporaceae</taxon>
        <taxon>Schizopora</taxon>
    </lineage>
</organism>
<feature type="region of interest" description="Disordered" evidence="1">
    <location>
        <begin position="36"/>
        <end position="171"/>
    </location>
</feature>
<evidence type="ECO:0000313" key="3">
    <source>
        <dbReference type="Proteomes" id="UP000053477"/>
    </source>
</evidence>
<protein>
    <submittedName>
        <fullName evidence="2">Uncharacterized protein</fullName>
    </submittedName>
</protein>
<proteinExistence type="predicted"/>
<evidence type="ECO:0000313" key="2">
    <source>
        <dbReference type="EMBL" id="KLO15918.1"/>
    </source>
</evidence>
<feature type="compositionally biased region" description="Polar residues" evidence="1">
    <location>
        <begin position="232"/>
        <end position="246"/>
    </location>
</feature>
<dbReference type="InParanoid" id="A0A0H2S2D7"/>
<reference evidence="2 3" key="1">
    <citation type="submission" date="2015-04" db="EMBL/GenBank/DDBJ databases">
        <title>Complete genome sequence of Schizopora paradoxa KUC8140, a cosmopolitan wood degrader in East Asia.</title>
        <authorList>
            <consortium name="DOE Joint Genome Institute"/>
            <person name="Min B."/>
            <person name="Park H."/>
            <person name="Jang Y."/>
            <person name="Kim J.-J."/>
            <person name="Kim K.H."/>
            <person name="Pangilinan J."/>
            <person name="Lipzen A."/>
            <person name="Riley R."/>
            <person name="Grigoriev I.V."/>
            <person name="Spatafora J.W."/>
            <person name="Choi I.-G."/>
        </authorList>
    </citation>
    <scope>NUCLEOTIDE SEQUENCE [LARGE SCALE GENOMIC DNA]</scope>
    <source>
        <strain evidence="2 3">KUC8140</strain>
    </source>
</reference>
<name>A0A0H2S2D7_9AGAM</name>
<dbReference type="Proteomes" id="UP000053477">
    <property type="component" value="Unassembled WGS sequence"/>
</dbReference>
<feature type="compositionally biased region" description="Polar residues" evidence="1">
    <location>
        <begin position="213"/>
        <end position="225"/>
    </location>
</feature>
<feature type="compositionally biased region" description="Basic and acidic residues" evidence="1">
    <location>
        <begin position="120"/>
        <end position="138"/>
    </location>
</feature>
<evidence type="ECO:0000256" key="1">
    <source>
        <dbReference type="SAM" id="MobiDB-lite"/>
    </source>
</evidence>
<sequence length="292" mass="32274">MLEVKSLSLTSLHRPTLHPLSLANFAAARNLTLTMSNATRTPRKKSNRTIPYANPSIEEQNSNGAPNRKPKPRGVNSPATNERNKRLAPFQNVIRVSGPSGTATPARGQRRSSDATHTLRLHDGGDSLEARSAGERNGIHQRARSEPPNASTFDTSIGVPQIPAPRPVHTNQFSHPQAYLQASHNNAEGFYNQNILEPTNLNQQQYRSPAQSLVPNHYYGSSSNQDHPRGPQNYNPSEEQPDTSATAHNDQLQEFPEGFPASSSNEEAIVEEMFKLYTYFCSEESGHYNVNV</sequence>
<feature type="region of interest" description="Disordered" evidence="1">
    <location>
        <begin position="213"/>
        <end position="246"/>
    </location>
</feature>
<accession>A0A0H2S2D7</accession>
<keyword evidence="3" id="KW-1185">Reference proteome</keyword>
<gene>
    <name evidence="2" type="ORF">SCHPADRAFT_242506</name>
</gene>
<dbReference type="EMBL" id="KQ085923">
    <property type="protein sequence ID" value="KLO15918.1"/>
    <property type="molecule type" value="Genomic_DNA"/>
</dbReference>